<proteinExistence type="predicted"/>
<accession>A0A0K0DPG8</accession>
<evidence type="ECO:0000313" key="4">
    <source>
        <dbReference type="WBParaSite" id="ACAC_0001365701-mRNA-1"/>
    </source>
</evidence>
<feature type="coiled-coil region" evidence="1">
    <location>
        <begin position="209"/>
        <end position="243"/>
    </location>
</feature>
<organism evidence="3 4">
    <name type="scientific">Angiostrongylus cantonensis</name>
    <name type="common">Rat lungworm</name>
    <dbReference type="NCBI Taxonomy" id="6313"/>
    <lineage>
        <taxon>Eukaryota</taxon>
        <taxon>Metazoa</taxon>
        <taxon>Ecdysozoa</taxon>
        <taxon>Nematoda</taxon>
        <taxon>Chromadorea</taxon>
        <taxon>Rhabditida</taxon>
        <taxon>Rhabditina</taxon>
        <taxon>Rhabditomorpha</taxon>
        <taxon>Strongyloidea</taxon>
        <taxon>Metastrongylidae</taxon>
        <taxon>Angiostrongylus</taxon>
    </lineage>
</organism>
<keyword evidence="2" id="KW-0472">Membrane</keyword>
<keyword evidence="1" id="KW-0175">Coiled coil</keyword>
<keyword evidence="2" id="KW-0812">Transmembrane</keyword>
<dbReference type="Proteomes" id="UP000035642">
    <property type="component" value="Unassembled WGS sequence"/>
</dbReference>
<protein>
    <submittedName>
        <fullName evidence="4">PH domain-containing protein</fullName>
    </submittedName>
</protein>
<sequence>MPLIVDVHPICLDIFIVREFLLGSPSGPRKPLDHEKFITNKTAQLKDGPQREILLFLRDNIVATGILCCAAVKEDYVIILRTDSNLLGSFKAKRWCSIVKRHPMEKLPLILEPLSKEGEDRAPAFSLIRSRKFPQFYALVFLLAIVFIVNLAVFGKKAKFFQCEVFYLAIRRVCMLINALPVPLGEPFGMLSIDSRSESVILTILLWIHDKEQNALMALEMCLEELRLEYKKLEEEQERLKKE</sequence>
<name>A0A0K0DPG8_ANGCA</name>
<reference evidence="4" key="2">
    <citation type="submission" date="2017-02" db="UniProtKB">
        <authorList>
            <consortium name="WormBaseParasite"/>
        </authorList>
    </citation>
    <scope>IDENTIFICATION</scope>
</reference>
<keyword evidence="3" id="KW-1185">Reference proteome</keyword>
<keyword evidence="2" id="KW-1133">Transmembrane helix</keyword>
<evidence type="ECO:0000256" key="1">
    <source>
        <dbReference type="SAM" id="Coils"/>
    </source>
</evidence>
<dbReference type="WBParaSite" id="ACAC_0001365701-mRNA-1">
    <property type="protein sequence ID" value="ACAC_0001365701-mRNA-1"/>
    <property type="gene ID" value="ACAC_0001365701"/>
</dbReference>
<feature type="transmembrane region" description="Helical" evidence="2">
    <location>
        <begin position="136"/>
        <end position="155"/>
    </location>
</feature>
<dbReference type="AlphaFoldDB" id="A0A0K0DPG8"/>
<reference evidence="3" key="1">
    <citation type="submission" date="2012-09" db="EMBL/GenBank/DDBJ databases">
        <authorList>
            <person name="Martin A.A."/>
        </authorList>
    </citation>
    <scope>NUCLEOTIDE SEQUENCE</scope>
</reference>
<evidence type="ECO:0000256" key="2">
    <source>
        <dbReference type="SAM" id="Phobius"/>
    </source>
</evidence>
<evidence type="ECO:0000313" key="3">
    <source>
        <dbReference type="Proteomes" id="UP000035642"/>
    </source>
</evidence>